<keyword evidence="1" id="KW-0472">Membrane</keyword>
<gene>
    <name evidence="3" type="ORF">SYNPS1DRAFT_24321</name>
</gene>
<feature type="domain" description="FAS1" evidence="2">
    <location>
        <begin position="1"/>
        <end position="135"/>
    </location>
</feature>
<dbReference type="InterPro" id="IPR036378">
    <property type="entry name" value="FAS1_dom_sf"/>
</dbReference>
<dbReference type="InterPro" id="IPR000782">
    <property type="entry name" value="FAS1_domain"/>
</dbReference>
<evidence type="ECO:0000259" key="2">
    <source>
        <dbReference type="PROSITE" id="PS50213"/>
    </source>
</evidence>
<feature type="domain" description="FAS1" evidence="2">
    <location>
        <begin position="140"/>
        <end position="293"/>
    </location>
</feature>
<reference evidence="4" key="1">
    <citation type="journal article" date="2018" name="Nat. Microbiol.">
        <title>Leveraging single-cell genomics to expand the fungal tree of life.</title>
        <authorList>
            <person name="Ahrendt S.R."/>
            <person name="Quandt C.A."/>
            <person name="Ciobanu D."/>
            <person name="Clum A."/>
            <person name="Salamov A."/>
            <person name="Andreopoulos B."/>
            <person name="Cheng J.F."/>
            <person name="Woyke T."/>
            <person name="Pelin A."/>
            <person name="Henrissat B."/>
            <person name="Reynolds N.K."/>
            <person name="Benny G.L."/>
            <person name="Smith M.E."/>
            <person name="James T.Y."/>
            <person name="Grigoriev I.V."/>
        </authorList>
    </citation>
    <scope>NUCLEOTIDE SEQUENCE [LARGE SCALE GENOMIC DNA]</scope>
    <source>
        <strain evidence="4">Benny S71-1</strain>
    </source>
</reference>
<accession>A0A4V1J128</accession>
<dbReference type="SUPFAM" id="SSF82153">
    <property type="entry name" value="FAS1 domain"/>
    <property type="match status" value="2"/>
</dbReference>
<keyword evidence="4" id="KW-1185">Reference proteome</keyword>
<dbReference type="PANTHER" id="PTHR10900:SF77">
    <property type="entry name" value="FI19380P1"/>
    <property type="match status" value="1"/>
</dbReference>
<evidence type="ECO:0000256" key="1">
    <source>
        <dbReference type="SAM" id="Phobius"/>
    </source>
</evidence>
<proteinExistence type="predicted"/>
<dbReference type="Proteomes" id="UP000278143">
    <property type="component" value="Unassembled WGS sequence"/>
</dbReference>
<sequence>VAFLSALSDTGELPQVQSRKGITLFVPTQAAFDALGLVYDAMRLPDAAEKLRRVIRGTVAVEGMLYSDMITEQPRQVPTLDGGTITLERGTDPQHPAREQIRLRGDSSIGAGNATIVAPDLAIRNGVVHRIDRMVVPAGVRFTLRELFRAAGGNTFLKAIDRLGLASLIDAHEPLSSSAARDYTFFVPSDEAFARFNDTLLFKDELRMRRIILGHIVANRIIADPHGSMGLEFATLLGDRSIYLEFERTDGRLRVGIRRHGEDKEQLGEDRTATIERSGNIPMGVVHRIDVVLLDGRMPGWPWWIVLLSVVGTGGAMGGGGFYGYQAWMKRRRAAAGYESLA</sequence>
<dbReference type="Pfam" id="PF02469">
    <property type="entry name" value="Fasciclin"/>
    <property type="match status" value="2"/>
</dbReference>
<organism evidence="3 4">
    <name type="scientific">Syncephalis pseudoplumigaleata</name>
    <dbReference type="NCBI Taxonomy" id="1712513"/>
    <lineage>
        <taxon>Eukaryota</taxon>
        <taxon>Fungi</taxon>
        <taxon>Fungi incertae sedis</taxon>
        <taxon>Zoopagomycota</taxon>
        <taxon>Zoopagomycotina</taxon>
        <taxon>Zoopagomycetes</taxon>
        <taxon>Zoopagales</taxon>
        <taxon>Piptocephalidaceae</taxon>
        <taxon>Syncephalis</taxon>
    </lineage>
</organism>
<dbReference type="AlphaFoldDB" id="A0A4V1J128"/>
<dbReference type="PROSITE" id="PS50213">
    <property type="entry name" value="FAS1"/>
    <property type="match status" value="2"/>
</dbReference>
<evidence type="ECO:0000313" key="4">
    <source>
        <dbReference type="Proteomes" id="UP000278143"/>
    </source>
</evidence>
<dbReference type="EMBL" id="KZ990826">
    <property type="protein sequence ID" value="RKP23609.1"/>
    <property type="molecule type" value="Genomic_DNA"/>
</dbReference>
<dbReference type="PANTHER" id="PTHR10900">
    <property type="entry name" value="PERIOSTIN-RELATED"/>
    <property type="match status" value="1"/>
</dbReference>
<dbReference type="Gene3D" id="2.30.180.10">
    <property type="entry name" value="FAS1 domain"/>
    <property type="match status" value="2"/>
</dbReference>
<feature type="non-terminal residue" evidence="3">
    <location>
        <position position="1"/>
    </location>
</feature>
<name>A0A4V1J128_9FUNG</name>
<evidence type="ECO:0000313" key="3">
    <source>
        <dbReference type="EMBL" id="RKP23609.1"/>
    </source>
</evidence>
<protein>
    <recommendedName>
        <fullName evidence="2">FAS1 domain-containing protein</fullName>
    </recommendedName>
</protein>
<dbReference type="SMART" id="SM00554">
    <property type="entry name" value="FAS1"/>
    <property type="match status" value="2"/>
</dbReference>
<dbReference type="InterPro" id="IPR050904">
    <property type="entry name" value="Adhesion/Biosynth-related"/>
</dbReference>
<keyword evidence="1" id="KW-1133">Transmembrane helix</keyword>
<dbReference type="OrthoDB" id="14252at2759"/>
<feature type="transmembrane region" description="Helical" evidence="1">
    <location>
        <begin position="301"/>
        <end position="325"/>
    </location>
</feature>
<keyword evidence="1" id="KW-0812">Transmembrane</keyword>